<reference evidence="2" key="1">
    <citation type="submission" date="2016-10" db="EMBL/GenBank/DDBJ databases">
        <authorList>
            <person name="Varghese N."/>
            <person name="Submissions S."/>
        </authorList>
    </citation>
    <scope>NUCLEOTIDE SEQUENCE [LARGE SCALE GENOMIC DNA]</scope>
    <source>
        <strain evidence="2">DSM 44234</strain>
    </source>
</reference>
<dbReference type="STRING" id="57704.SAMN04489793_3196"/>
<sequence>MQMTVKAETTYEDGQLEKEFPIDIEAPPEAAEGEDALGDWGNDYLLEHAIGDGKHQNSNGLYEVTILECSDRPDLVGYTATGQG</sequence>
<protein>
    <submittedName>
        <fullName evidence="1">Uncharacterized protein</fullName>
    </submittedName>
</protein>
<proteinExistence type="predicted"/>
<name>A0A1H4VD27_TSUTY</name>
<evidence type="ECO:0000313" key="2">
    <source>
        <dbReference type="Proteomes" id="UP000182241"/>
    </source>
</evidence>
<dbReference type="Proteomes" id="UP000182241">
    <property type="component" value="Unassembled WGS sequence"/>
</dbReference>
<accession>A0A1H4VD27</accession>
<dbReference type="AlphaFoldDB" id="A0A1H4VD27"/>
<keyword evidence="2" id="KW-1185">Reference proteome</keyword>
<dbReference type="EMBL" id="FNSA01000003">
    <property type="protein sequence ID" value="SEC78863.1"/>
    <property type="molecule type" value="Genomic_DNA"/>
</dbReference>
<evidence type="ECO:0000313" key="1">
    <source>
        <dbReference type="EMBL" id="SEC78863.1"/>
    </source>
</evidence>
<gene>
    <name evidence="1" type="ORF">SAMN04489793_3196</name>
</gene>
<organism evidence="1 2">
    <name type="scientific">Tsukamurella tyrosinosolvens</name>
    <dbReference type="NCBI Taxonomy" id="57704"/>
    <lineage>
        <taxon>Bacteria</taxon>
        <taxon>Bacillati</taxon>
        <taxon>Actinomycetota</taxon>
        <taxon>Actinomycetes</taxon>
        <taxon>Mycobacteriales</taxon>
        <taxon>Tsukamurellaceae</taxon>
        <taxon>Tsukamurella</taxon>
    </lineage>
</organism>